<organism evidence="2 3">
    <name type="scientific">Marinicella pacifica</name>
    <dbReference type="NCBI Taxonomy" id="1171543"/>
    <lineage>
        <taxon>Bacteria</taxon>
        <taxon>Pseudomonadati</taxon>
        <taxon>Pseudomonadota</taxon>
        <taxon>Gammaproteobacteria</taxon>
        <taxon>Lysobacterales</taxon>
        <taxon>Marinicellaceae</taxon>
        <taxon>Marinicella</taxon>
    </lineage>
</organism>
<dbReference type="PANTHER" id="PTHR33361">
    <property type="entry name" value="GLR0591 PROTEIN"/>
    <property type="match status" value="1"/>
</dbReference>
<proteinExistence type="predicted"/>
<accession>A0A917CJ65</accession>
<dbReference type="Proteomes" id="UP000605253">
    <property type="component" value="Unassembled WGS sequence"/>
</dbReference>
<feature type="signal peptide" evidence="1">
    <location>
        <begin position="1"/>
        <end position="15"/>
    </location>
</feature>
<gene>
    <name evidence="2" type="ORF">GCM10011365_08200</name>
</gene>
<name>A0A917CJ65_9GAMM</name>
<keyword evidence="3" id="KW-1185">Reference proteome</keyword>
<reference evidence="2" key="1">
    <citation type="journal article" date="2014" name="Int. J. Syst. Evol. Microbiol.">
        <title>Complete genome sequence of Corynebacterium casei LMG S-19264T (=DSM 44701T), isolated from a smear-ripened cheese.</title>
        <authorList>
            <consortium name="US DOE Joint Genome Institute (JGI-PGF)"/>
            <person name="Walter F."/>
            <person name="Albersmeier A."/>
            <person name="Kalinowski J."/>
            <person name="Ruckert C."/>
        </authorList>
    </citation>
    <scope>NUCLEOTIDE SEQUENCE</scope>
    <source>
        <strain evidence="2">CGMCC 1.12181</strain>
    </source>
</reference>
<feature type="chain" id="PRO_5037137578" evidence="1">
    <location>
        <begin position="16"/>
        <end position="622"/>
    </location>
</feature>
<comment type="caution">
    <text evidence="2">The sequence shown here is derived from an EMBL/GenBank/DDBJ whole genome shotgun (WGS) entry which is preliminary data.</text>
</comment>
<reference evidence="2" key="2">
    <citation type="submission" date="2020-09" db="EMBL/GenBank/DDBJ databases">
        <authorList>
            <person name="Sun Q."/>
            <person name="Zhou Y."/>
        </authorList>
    </citation>
    <scope>NUCLEOTIDE SEQUENCE</scope>
    <source>
        <strain evidence="2">CGMCC 1.12181</strain>
    </source>
</reference>
<dbReference type="RefSeq" id="WP_188364424.1">
    <property type="nucleotide sequence ID" value="NZ_BAABJF010000004.1"/>
</dbReference>
<evidence type="ECO:0000313" key="3">
    <source>
        <dbReference type="Proteomes" id="UP000605253"/>
    </source>
</evidence>
<sequence length="622" mass="69258">MRLILILILAFIVSACDNDGSVSDQSKDTVNHQNSKQTEIVGNQSMLTKLYRQSAQNLLEARPTYATVLGVGEDLAGDEFQSKLGDYSPAAEQQLRQRFLALNKDIEGQKADAGHAAENKAVMMHLNHYYAGADDFSIGYIDPWMGLSPFIVNQINGPLIDVPNRIVTNQPLNSEADVLAYIARLQAFDGMVQSVVAKLDADVSQDWIPPKVIVEQTIKGLESFVAPAVKEHPLYQRLSKELPQISELSAERRDDLLVQAEQAIEQNVYGSYGLMIHLQQQLVMKARAEAGIWAQPNGAAYYRQAVKTLGDTDLTPDAIHQLGLDEVDRINTELDALLKSQGYQDGTVAERLMVVNQDPAYLYEDSDAGRLNVIADLNRYIDEFTPKLAQVFNSTPPYGIEVRPFPKAREASAPGGMYSSPSIDGSQPGIYWINLRDIKAVPTFEMKTLTYHEANPGHHWQIAGNLAQVDLPLLRRIASFNAFSEGWALYAELLAKEMGQYEDDPMSDVGRLKAELFRAVRLVVDTGLHHKKWTRQEAIDYMKNVGAVVESDAVAEVERYMVWPGQALGYKLGMIEILQLRAKAQKQLGEQFSIKDFHDWVLMGGAVPMSILAQRVNQAINK</sequence>
<evidence type="ECO:0000313" key="2">
    <source>
        <dbReference type="EMBL" id="GGF89345.1"/>
    </source>
</evidence>
<dbReference type="AlphaFoldDB" id="A0A917CJ65"/>
<dbReference type="EMBL" id="BMEO01000003">
    <property type="protein sequence ID" value="GGF89345.1"/>
    <property type="molecule type" value="Genomic_DNA"/>
</dbReference>
<dbReference type="PANTHER" id="PTHR33361:SF2">
    <property type="entry name" value="DUF885 DOMAIN-CONTAINING PROTEIN"/>
    <property type="match status" value="1"/>
</dbReference>
<evidence type="ECO:0000256" key="1">
    <source>
        <dbReference type="SAM" id="SignalP"/>
    </source>
</evidence>
<keyword evidence="1" id="KW-0732">Signal</keyword>
<dbReference type="Pfam" id="PF05960">
    <property type="entry name" value="DUF885"/>
    <property type="match status" value="1"/>
</dbReference>
<dbReference type="InterPro" id="IPR010281">
    <property type="entry name" value="DUF885"/>
</dbReference>
<protein>
    <submittedName>
        <fullName evidence="2">Tat pathway signal protein</fullName>
    </submittedName>
</protein>
<dbReference type="PROSITE" id="PS51257">
    <property type="entry name" value="PROKAR_LIPOPROTEIN"/>
    <property type="match status" value="1"/>
</dbReference>